<reference evidence="2" key="1">
    <citation type="submission" date="2021-02" db="EMBL/GenBank/DDBJ databases">
        <authorList>
            <person name="Nowell W R."/>
        </authorList>
    </citation>
    <scope>NUCLEOTIDE SEQUENCE</scope>
</reference>
<evidence type="ECO:0000313" key="2">
    <source>
        <dbReference type="EMBL" id="CAF1478410.1"/>
    </source>
</evidence>
<organism evidence="2 4">
    <name type="scientific">Adineta steineri</name>
    <dbReference type="NCBI Taxonomy" id="433720"/>
    <lineage>
        <taxon>Eukaryota</taxon>
        <taxon>Metazoa</taxon>
        <taxon>Spiralia</taxon>
        <taxon>Gnathifera</taxon>
        <taxon>Rotifera</taxon>
        <taxon>Eurotatoria</taxon>
        <taxon>Bdelloidea</taxon>
        <taxon>Adinetida</taxon>
        <taxon>Adinetidae</taxon>
        <taxon>Adineta</taxon>
    </lineage>
</organism>
<feature type="region of interest" description="Disordered" evidence="1">
    <location>
        <begin position="1"/>
        <end position="48"/>
    </location>
</feature>
<dbReference type="EMBL" id="CAJNOE010002328">
    <property type="protein sequence ID" value="CAF1478410.1"/>
    <property type="molecule type" value="Genomic_DNA"/>
</dbReference>
<evidence type="ECO:0000313" key="3">
    <source>
        <dbReference type="EMBL" id="CAF4129268.1"/>
    </source>
</evidence>
<proteinExistence type="predicted"/>
<evidence type="ECO:0000256" key="1">
    <source>
        <dbReference type="SAM" id="MobiDB-lite"/>
    </source>
</evidence>
<dbReference type="Proteomes" id="UP000663868">
    <property type="component" value="Unassembled WGS sequence"/>
</dbReference>
<comment type="caution">
    <text evidence="2">The sequence shown here is derived from an EMBL/GenBank/DDBJ whole genome shotgun (WGS) entry which is preliminary data.</text>
</comment>
<sequence>MASNSIDQFSPPPSPSAPPPSPTPQLTTDAETCSEAGIHLPTTASSTMIQPDIWDEITKLFENEKVEKNSSISQIPLKFTGKRQHLEIEEEEDDEDNQSVAIKITIKKSKIIRKDASTQTSNDLSIFFDHSDISN</sequence>
<evidence type="ECO:0000313" key="4">
    <source>
        <dbReference type="Proteomes" id="UP000663860"/>
    </source>
</evidence>
<accession>A0A815RJE4</accession>
<name>A0A815RJE4_9BILA</name>
<dbReference type="AlphaFoldDB" id="A0A815RJE4"/>
<feature type="compositionally biased region" description="Pro residues" evidence="1">
    <location>
        <begin position="10"/>
        <end position="23"/>
    </location>
</feature>
<gene>
    <name evidence="2" type="ORF">IZO911_LOCUS43855</name>
    <name evidence="3" type="ORF">KXQ929_LOCUS36088</name>
</gene>
<dbReference type="Proteomes" id="UP000663860">
    <property type="component" value="Unassembled WGS sequence"/>
</dbReference>
<dbReference type="EMBL" id="CAJOBB010005464">
    <property type="protein sequence ID" value="CAF4129268.1"/>
    <property type="molecule type" value="Genomic_DNA"/>
</dbReference>
<protein>
    <submittedName>
        <fullName evidence="2">Uncharacterized protein</fullName>
    </submittedName>
</protein>